<dbReference type="Proteomes" id="UP000694005">
    <property type="component" value="Chromosome A07"/>
</dbReference>
<reference evidence="2 3" key="1">
    <citation type="submission" date="2021-07" db="EMBL/GenBank/DDBJ databases">
        <authorList>
            <consortium name="Genoscope - CEA"/>
            <person name="William W."/>
        </authorList>
    </citation>
    <scope>NUCLEOTIDE SEQUENCE [LARGE SCALE GENOMIC DNA]</scope>
</reference>
<evidence type="ECO:0000313" key="2">
    <source>
        <dbReference type="EMBL" id="CAG7901156.1"/>
    </source>
</evidence>
<evidence type="ECO:0000313" key="3">
    <source>
        <dbReference type="Proteomes" id="UP000694005"/>
    </source>
</evidence>
<dbReference type="Pfam" id="PF17766">
    <property type="entry name" value="fn3_6"/>
    <property type="match status" value="1"/>
</dbReference>
<feature type="domain" description="Subtilisin-like protease fibronectin type-III" evidence="1">
    <location>
        <begin position="25"/>
        <end position="83"/>
    </location>
</feature>
<gene>
    <name evidence="2" type="ORF">BRAPAZ1V2_A07P08000.2</name>
</gene>
<dbReference type="Gene3D" id="2.60.40.2310">
    <property type="match status" value="1"/>
</dbReference>
<dbReference type="Gramene" id="A07p08000.2_BraZ1">
    <property type="protein sequence ID" value="A07p08000.2_BraZ1.CDS.1"/>
    <property type="gene ID" value="A07g08000.2_BraZ1"/>
</dbReference>
<protein>
    <recommendedName>
        <fullName evidence="1">Subtilisin-like protease fibronectin type-III domain-containing protein</fullName>
    </recommendedName>
</protein>
<dbReference type="AlphaFoldDB" id="A0A8D9HKF7"/>
<name>A0A8D9HKF7_BRACM</name>
<evidence type="ECO:0000259" key="1">
    <source>
        <dbReference type="Pfam" id="PF17766"/>
    </source>
</evidence>
<dbReference type="InterPro" id="IPR041469">
    <property type="entry name" value="Subtilisin-like_FN3"/>
</dbReference>
<sequence>MHQKSPSSPEETLHVQAVKPVFTTLNIPSITVPNLSSSKVKVLRTVKNIGRPLTYIVWVNSPEGIYVAIKQTSLNFTKFGEQKA</sequence>
<accession>A0A8D9HKF7</accession>
<proteinExistence type="predicted"/>
<organism evidence="2 3">
    <name type="scientific">Brassica campestris</name>
    <name type="common">Field mustard</name>
    <dbReference type="NCBI Taxonomy" id="3711"/>
    <lineage>
        <taxon>Eukaryota</taxon>
        <taxon>Viridiplantae</taxon>
        <taxon>Streptophyta</taxon>
        <taxon>Embryophyta</taxon>
        <taxon>Tracheophyta</taxon>
        <taxon>Spermatophyta</taxon>
        <taxon>Magnoliopsida</taxon>
        <taxon>eudicotyledons</taxon>
        <taxon>Gunneridae</taxon>
        <taxon>Pentapetalae</taxon>
        <taxon>rosids</taxon>
        <taxon>malvids</taxon>
        <taxon>Brassicales</taxon>
        <taxon>Brassicaceae</taxon>
        <taxon>Brassiceae</taxon>
        <taxon>Brassica</taxon>
    </lineage>
</organism>
<dbReference type="EMBL" id="LS974623">
    <property type="protein sequence ID" value="CAG7901156.1"/>
    <property type="molecule type" value="Genomic_DNA"/>
</dbReference>